<keyword evidence="2" id="KW-1185">Reference proteome</keyword>
<gene>
    <name evidence="1" type="ORF">ACFFJ2_01930</name>
</gene>
<dbReference type="Proteomes" id="UP001589755">
    <property type="component" value="Unassembled WGS sequence"/>
</dbReference>
<evidence type="ECO:0000313" key="2">
    <source>
        <dbReference type="Proteomes" id="UP001589755"/>
    </source>
</evidence>
<protein>
    <submittedName>
        <fullName evidence="1">Uncharacterized protein</fullName>
    </submittedName>
</protein>
<organism evidence="1 2">
    <name type="scientific">Chelativorans intermedius</name>
    <dbReference type="NCBI Taxonomy" id="515947"/>
    <lineage>
        <taxon>Bacteria</taxon>
        <taxon>Pseudomonadati</taxon>
        <taxon>Pseudomonadota</taxon>
        <taxon>Alphaproteobacteria</taxon>
        <taxon>Hyphomicrobiales</taxon>
        <taxon>Phyllobacteriaceae</taxon>
        <taxon>Chelativorans</taxon>
    </lineage>
</organism>
<sequence length="84" mass="9220">MAAVTNDLIHEALRPIRGCWGNIERGLGAVNNRLFPLSARLRGLSPETDAAHTDIANINHSSGRMDGRMSRIGRRIDIVDETAE</sequence>
<comment type="caution">
    <text evidence="1">The sequence shown here is derived from an EMBL/GenBank/DDBJ whole genome shotgun (WGS) entry which is preliminary data.</text>
</comment>
<reference evidence="1 2" key="1">
    <citation type="submission" date="2024-09" db="EMBL/GenBank/DDBJ databases">
        <authorList>
            <person name="Sun Q."/>
            <person name="Mori K."/>
        </authorList>
    </citation>
    <scope>NUCLEOTIDE SEQUENCE [LARGE SCALE GENOMIC DNA]</scope>
    <source>
        <strain evidence="1 2">CCM 8543</strain>
    </source>
</reference>
<proteinExistence type="predicted"/>
<dbReference type="RefSeq" id="WP_261519999.1">
    <property type="nucleotide sequence ID" value="NZ_JAODNW010000008.1"/>
</dbReference>
<evidence type="ECO:0000313" key="1">
    <source>
        <dbReference type="EMBL" id="MFC0207157.1"/>
    </source>
</evidence>
<name>A0ABV6D3F8_9HYPH</name>
<accession>A0ABV6D3F8</accession>
<dbReference type="EMBL" id="JBHLXD010000002">
    <property type="protein sequence ID" value="MFC0207157.1"/>
    <property type="molecule type" value="Genomic_DNA"/>
</dbReference>